<evidence type="ECO:0000256" key="2">
    <source>
        <dbReference type="ARBA" id="ARBA00005944"/>
    </source>
</evidence>
<keyword evidence="6 7" id="KW-0472">Membrane</keyword>
<keyword evidence="8" id="KW-0732">Signal</keyword>
<evidence type="ECO:0000256" key="7">
    <source>
        <dbReference type="SAM" id="Phobius"/>
    </source>
</evidence>
<evidence type="ECO:0000256" key="5">
    <source>
        <dbReference type="ARBA" id="ARBA00022989"/>
    </source>
</evidence>
<keyword evidence="4 7" id="KW-0812">Transmembrane</keyword>
<feature type="transmembrane region" description="Helical" evidence="7">
    <location>
        <begin position="229"/>
        <end position="249"/>
    </location>
</feature>
<evidence type="ECO:0000313" key="10">
    <source>
        <dbReference type="RefSeq" id="XP_026285435.1"/>
    </source>
</evidence>
<dbReference type="AlphaFoldDB" id="A0A6J1T1I2"/>
<feature type="transmembrane region" description="Helical" evidence="7">
    <location>
        <begin position="201"/>
        <end position="222"/>
    </location>
</feature>
<reference evidence="10" key="1">
    <citation type="submission" date="2025-08" db="UniProtKB">
        <authorList>
            <consortium name="RefSeq"/>
        </authorList>
    </citation>
    <scope>IDENTIFICATION</scope>
    <source>
        <tissue evidence="10">Whole organism</tissue>
    </source>
</reference>
<dbReference type="GO" id="GO:0005254">
    <property type="term" value="F:chloride channel activity"/>
    <property type="evidence" value="ECO:0007669"/>
    <property type="project" value="TreeGrafter"/>
</dbReference>
<dbReference type="GO" id="GO:0016020">
    <property type="term" value="C:membrane"/>
    <property type="evidence" value="ECO:0007669"/>
    <property type="project" value="UniProtKB-SubCell"/>
</dbReference>
<name>A0A6J1T1I2_FRAOC</name>
<dbReference type="KEGG" id="foc:113211312"/>
<evidence type="ECO:0000313" key="9">
    <source>
        <dbReference type="Proteomes" id="UP000504606"/>
    </source>
</evidence>
<dbReference type="GeneID" id="113211312"/>
<protein>
    <recommendedName>
        <fullName evidence="3">Chloride channel CLIC-like protein 1</fullName>
    </recommendedName>
</protein>
<dbReference type="InterPro" id="IPR009231">
    <property type="entry name" value="Chloride_chnl_CLIC-like"/>
</dbReference>
<dbReference type="OrthoDB" id="5837849at2759"/>
<comment type="similarity">
    <text evidence="2">Belongs to the chloride channel MCLC family.</text>
</comment>
<gene>
    <name evidence="10" type="primary">LOC113211312</name>
</gene>
<feature type="chain" id="PRO_5026676980" description="Chloride channel CLIC-like protein 1" evidence="8">
    <location>
        <begin position="28"/>
        <end position="514"/>
    </location>
</feature>
<evidence type="ECO:0000256" key="3">
    <source>
        <dbReference type="ARBA" id="ARBA00015571"/>
    </source>
</evidence>
<feature type="signal peptide" evidence="8">
    <location>
        <begin position="1"/>
        <end position="27"/>
    </location>
</feature>
<comment type="subcellular location">
    <subcellularLocation>
        <location evidence="1">Membrane</location>
        <topology evidence="1">Multi-pass membrane protein</topology>
    </subcellularLocation>
</comment>
<dbReference type="PANTHER" id="PTHR34093">
    <property type="entry name" value="CHLORIDE CHANNEL CLIC-LIKE PROTEIN 1"/>
    <property type="match status" value="1"/>
</dbReference>
<dbReference type="GO" id="GO:0005783">
    <property type="term" value="C:endoplasmic reticulum"/>
    <property type="evidence" value="ECO:0007669"/>
    <property type="project" value="TreeGrafter"/>
</dbReference>
<accession>A0A6J1T1I2</accession>
<evidence type="ECO:0000256" key="8">
    <source>
        <dbReference type="SAM" id="SignalP"/>
    </source>
</evidence>
<feature type="transmembrane region" description="Helical" evidence="7">
    <location>
        <begin position="339"/>
        <end position="360"/>
    </location>
</feature>
<proteinExistence type="inferred from homology"/>
<evidence type="ECO:0000256" key="1">
    <source>
        <dbReference type="ARBA" id="ARBA00004141"/>
    </source>
</evidence>
<keyword evidence="5 7" id="KW-1133">Transmembrane helix</keyword>
<organism evidence="9 10">
    <name type="scientific">Frankliniella occidentalis</name>
    <name type="common">Western flower thrips</name>
    <name type="synonym">Euthrips occidentalis</name>
    <dbReference type="NCBI Taxonomy" id="133901"/>
    <lineage>
        <taxon>Eukaryota</taxon>
        <taxon>Metazoa</taxon>
        <taxon>Ecdysozoa</taxon>
        <taxon>Arthropoda</taxon>
        <taxon>Hexapoda</taxon>
        <taxon>Insecta</taxon>
        <taxon>Pterygota</taxon>
        <taxon>Neoptera</taxon>
        <taxon>Paraneoptera</taxon>
        <taxon>Thysanoptera</taxon>
        <taxon>Terebrantia</taxon>
        <taxon>Thripoidea</taxon>
        <taxon>Thripidae</taxon>
        <taxon>Frankliniella</taxon>
    </lineage>
</organism>
<sequence length="514" mass="57143">MATERVTKNLLVTCLAISFICLVQCRAEFGMSQQNTDGWLNPDDLFAPAHTLKTESVTVNEDFTKCQEDLKVCTEKISDCKILAHSTEEKSLVESPVRSECIPVPAEETDGAKVYLQRFIHLLLDVSNLNTEDVDQVNKAEFSFFISDEQLLTLRQFASEGNAKSVPLRKVDEIFAAVLAKPYIKLPNLERLLNKLPDIKVGSFFITVFLPSIWFFSILFTTRSIRKTFIWFLPVIFLTSFITTATQMFEDAHLKNYELIKSNKDLPSNCKTGNMFGSYSSECFSYFKAHNIDPNLGITPMKILTKMFGETLAETMGNFGSGCVGFFGSIQELGWISQLYITPIAVVLLCFFLILIFLVLTGGSIRLPWFLGGGVSFNNPSQNGTVNDDQDRKNVQTTRNLSTAPSITFNISGPANVQDILRSLQGDQPPNSPSSMNTRNLPQITSSVVDDPLAAGDTLTQGLQDHVVGSSYRSHRPVLSIGSKKILKQFSQLNAKYKSGNKSSGKSRNRHVSL</sequence>
<dbReference type="PANTHER" id="PTHR34093:SF1">
    <property type="entry name" value="CHLORIDE CHANNEL CLIC-LIKE PROTEIN 1"/>
    <property type="match status" value="1"/>
</dbReference>
<dbReference type="RefSeq" id="XP_026285435.1">
    <property type="nucleotide sequence ID" value="XM_026429650.2"/>
</dbReference>
<dbReference type="Proteomes" id="UP000504606">
    <property type="component" value="Unplaced"/>
</dbReference>
<keyword evidence="9" id="KW-1185">Reference proteome</keyword>
<evidence type="ECO:0000256" key="6">
    <source>
        <dbReference type="ARBA" id="ARBA00023136"/>
    </source>
</evidence>
<evidence type="ECO:0000256" key="4">
    <source>
        <dbReference type="ARBA" id="ARBA00022692"/>
    </source>
</evidence>